<keyword evidence="3" id="KW-1185">Reference proteome</keyword>
<dbReference type="Pfam" id="PF12867">
    <property type="entry name" value="DinB_2"/>
    <property type="match status" value="1"/>
</dbReference>
<dbReference type="AlphaFoldDB" id="A0A9X4LVX7"/>
<evidence type="ECO:0000313" key="3">
    <source>
        <dbReference type="Proteomes" id="UP001152755"/>
    </source>
</evidence>
<dbReference type="EMBL" id="JANRHA010000001">
    <property type="protein sequence ID" value="MDG3013318.1"/>
    <property type="molecule type" value="Genomic_DNA"/>
</dbReference>
<dbReference type="SUPFAM" id="SSF109854">
    <property type="entry name" value="DinB/YfiT-like putative metalloenzymes"/>
    <property type="match status" value="1"/>
</dbReference>
<accession>A0A9X4LVX7</accession>
<proteinExistence type="predicted"/>
<feature type="domain" description="DinB-like" evidence="1">
    <location>
        <begin position="58"/>
        <end position="173"/>
    </location>
</feature>
<reference evidence="2" key="1">
    <citation type="submission" date="2022-08" db="EMBL/GenBank/DDBJ databases">
        <title>Genome analysis of Corynebacteriales strain.</title>
        <authorList>
            <person name="Lee S.D."/>
        </authorList>
    </citation>
    <scope>NUCLEOTIDE SEQUENCE</scope>
    <source>
        <strain evidence="2">D3-21</strain>
    </source>
</reference>
<dbReference type="InterPro" id="IPR024775">
    <property type="entry name" value="DinB-like"/>
</dbReference>
<dbReference type="Gene3D" id="1.20.120.450">
    <property type="entry name" value="dinb family like domain"/>
    <property type="match status" value="1"/>
</dbReference>
<comment type="caution">
    <text evidence="2">The sequence shown here is derived from an EMBL/GenBank/DDBJ whole genome shotgun (WGS) entry which is preliminary data.</text>
</comment>
<gene>
    <name evidence="2" type="ORF">NVS88_01955</name>
</gene>
<dbReference type="InterPro" id="IPR034660">
    <property type="entry name" value="DinB/YfiT-like"/>
</dbReference>
<name>A0A9X4LVX7_9ACTN</name>
<evidence type="ECO:0000313" key="2">
    <source>
        <dbReference type="EMBL" id="MDG3013318.1"/>
    </source>
</evidence>
<dbReference type="RefSeq" id="WP_332519033.1">
    <property type="nucleotide sequence ID" value="NZ_JANRHA010000001.1"/>
</dbReference>
<organism evidence="2 3">
    <name type="scientific">Speluncibacter jeojiensis</name>
    <dbReference type="NCBI Taxonomy" id="2710754"/>
    <lineage>
        <taxon>Bacteria</taxon>
        <taxon>Bacillati</taxon>
        <taxon>Actinomycetota</taxon>
        <taxon>Actinomycetes</taxon>
        <taxon>Mycobacteriales</taxon>
        <taxon>Speluncibacteraceae</taxon>
        <taxon>Speluncibacter</taxon>
    </lineage>
</organism>
<evidence type="ECO:0000259" key="1">
    <source>
        <dbReference type="Pfam" id="PF12867"/>
    </source>
</evidence>
<protein>
    <submittedName>
        <fullName evidence="2">DinB family protein</fullName>
    </submittedName>
</protein>
<sequence length="177" mass="19130">MGEAGAAITPDTKDWTWVIGRRCPDCGLDASTVDYVRIPESIRTAAAGFGAVLARPDAARRPDPHTWSPVEYAAHVRDVCAVFADRLASMLTQDGPRFSEWSGDDAAVQQAYAEQDPGQVATALVAQANRVADAFAAVPVGDRARTGRRGDGMEFTVDSLARYLVHEPVHHLWDVRG</sequence>
<dbReference type="Proteomes" id="UP001152755">
    <property type="component" value="Unassembled WGS sequence"/>
</dbReference>